<keyword evidence="3" id="KW-1185">Reference proteome</keyword>
<dbReference type="Proteomes" id="UP001431209">
    <property type="component" value="Unassembled WGS sequence"/>
</dbReference>
<protein>
    <submittedName>
        <fullName evidence="2">PATZ1</fullName>
    </submittedName>
</protein>
<reference evidence="2 3" key="1">
    <citation type="submission" date="2024-03" db="EMBL/GenBank/DDBJ databases">
        <title>The Acrasis kona genome and developmental transcriptomes reveal deep origins of eukaryotic multicellular pathways.</title>
        <authorList>
            <person name="Sheikh S."/>
            <person name="Fu C.-J."/>
            <person name="Brown M.W."/>
            <person name="Baldauf S.L."/>
        </authorList>
    </citation>
    <scope>NUCLEOTIDE SEQUENCE [LARGE SCALE GENOMIC DNA]</scope>
    <source>
        <strain evidence="2 3">ATCC MYA-3509</strain>
    </source>
</reference>
<evidence type="ECO:0000313" key="3">
    <source>
        <dbReference type="Proteomes" id="UP001431209"/>
    </source>
</evidence>
<accession>A0AAW2Z8R2</accession>
<gene>
    <name evidence="2" type="ORF">AKO1_004095</name>
</gene>
<sequence>MRFYLAYCNRKFKNKIIFLTITISSEQNTLTRQQTPLAMSINRSQRAPLSDITNKENLAPIQTNVLKRSLPFKMSPFSPKEKKRTQEKFFCKTCSQQFQNRSKAEHHARKYFGIPWTKPVSQLTDDEKMKLTSTVGAADSPVT</sequence>
<proteinExistence type="predicted"/>
<comment type="caution">
    <text evidence="2">The sequence shown here is derived from an EMBL/GenBank/DDBJ whole genome shotgun (WGS) entry which is preliminary data.</text>
</comment>
<feature type="region of interest" description="Disordered" evidence="1">
    <location>
        <begin position="123"/>
        <end position="143"/>
    </location>
</feature>
<dbReference type="AlphaFoldDB" id="A0AAW2Z8R2"/>
<name>A0AAW2Z8R2_9EUKA</name>
<organism evidence="2 3">
    <name type="scientific">Acrasis kona</name>
    <dbReference type="NCBI Taxonomy" id="1008807"/>
    <lineage>
        <taxon>Eukaryota</taxon>
        <taxon>Discoba</taxon>
        <taxon>Heterolobosea</taxon>
        <taxon>Tetramitia</taxon>
        <taxon>Eutetramitia</taxon>
        <taxon>Acrasidae</taxon>
        <taxon>Acrasis</taxon>
    </lineage>
</organism>
<evidence type="ECO:0000313" key="2">
    <source>
        <dbReference type="EMBL" id="KAL0485810.1"/>
    </source>
</evidence>
<evidence type="ECO:0000256" key="1">
    <source>
        <dbReference type="SAM" id="MobiDB-lite"/>
    </source>
</evidence>
<feature type="non-terminal residue" evidence="2">
    <location>
        <position position="143"/>
    </location>
</feature>
<dbReference type="EMBL" id="JAOPGA020001171">
    <property type="protein sequence ID" value="KAL0485810.1"/>
    <property type="molecule type" value="Genomic_DNA"/>
</dbReference>